<proteinExistence type="predicted"/>
<evidence type="ECO:0000313" key="2">
    <source>
        <dbReference type="Proteomes" id="UP001164539"/>
    </source>
</evidence>
<evidence type="ECO:0000313" key="1">
    <source>
        <dbReference type="EMBL" id="KAJ4716064.1"/>
    </source>
</evidence>
<dbReference type="EMBL" id="CM051399">
    <property type="protein sequence ID" value="KAJ4716064.1"/>
    <property type="molecule type" value="Genomic_DNA"/>
</dbReference>
<reference evidence="1 2" key="1">
    <citation type="journal article" date="2023" name="Science">
        <title>Complex scaffold remodeling in plant triterpene biosynthesis.</title>
        <authorList>
            <person name="De La Pena R."/>
            <person name="Hodgson H."/>
            <person name="Liu J.C."/>
            <person name="Stephenson M.J."/>
            <person name="Martin A.C."/>
            <person name="Owen C."/>
            <person name="Harkess A."/>
            <person name="Leebens-Mack J."/>
            <person name="Jimenez L.E."/>
            <person name="Osbourn A."/>
            <person name="Sattely E.S."/>
        </authorList>
    </citation>
    <scope>NUCLEOTIDE SEQUENCE [LARGE SCALE GENOMIC DNA]</scope>
    <source>
        <strain evidence="2">cv. JPN11</strain>
        <tissue evidence="1">Leaf</tissue>
    </source>
</reference>
<gene>
    <name evidence="1" type="ORF">OWV82_011132</name>
</gene>
<keyword evidence="1" id="KW-0032">Aminotransferase</keyword>
<keyword evidence="1" id="KW-0808">Transferase</keyword>
<keyword evidence="2" id="KW-1185">Reference proteome</keyword>
<protein>
    <submittedName>
        <fullName evidence="1">Branched-chain-amino-acid aminotransferase</fullName>
    </submittedName>
</protein>
<organism evidence="1 2">
    <name type="scientific">Melia azedarach</name>
    <name type="common">Chinaberry tree</name>
    <dbReference type="NCBI Taxonomy" id="155640"/>
    <lineage>
        <taxon>Eukaryota</taxon>
        <taxon>Viridiplantae</taxon>
        <taxon>Streptophyta</taxon>
        <taxon>Embryophyta</taxon>
        <taxon>Tracheophyta</taxon>
        <taxon>Spermatophyta</taxon>
        <taxon>Magnoliopsida</taxon>
        <taxon>eudicotyledons</taxon>
        <taxon>Gunneridae</taxon>
        <taxon>Pentapetalae</taxon>
        <taxon>rosids</taxon>
        <taxon>malvids</taxon>
        <taxon>Sapindales</taxon>
        <taxon>Meliaceae</taxon>
        <taxon>Melia</taxon>
    </lineage>
</organism>
<accession>A0ACC1XXC1</accession>
<sequence>MLTSSKHVETLGNKAKSQSTNAAAVEAGELGDNHSHVNEEYAGVRWDKLRFSLTPTDYMYVMKCSKDEKYFSQGTLSPFGNIEMNPSSGILNYGQGLFEGLKAYRTEDGRILLFRPQQNALRMQMGAERMCMPSPTVEQFLNAVKQIVNANKSWVPPPEKGSLYIRPMLMGSGPNLGVAPATEYTFLTYASPVGNYHKLFLVELEESKQSLTMHLFTKGFSDVIFVDVITGKNIEEASTSNIFVVKGNLISTPATSNGTILPGVTRKSIIEIAHVLGYQVEERDVPVEELLDAEEVFLTGTAVVVNSC</sequence>
<name>A0ACC1XXC1_MELAZ</name>
<dbReference type="Proteomes" id="UP001164539">
    <property type="component" value="Chromosome 6"/>
</dbReference>
<comment type="caution">
    <text evidence="1">The sequence shown here is derived from an EMBL/GenBank/DDBJ whole genome shotgun (WGS) entry which is preliminary data.</text>
</comment>